<organism evidence="1 2">
    <name type="scientific">Salix suchowensis</name>
    <dbReference type="NCBI Taxonomy" id="1278906"/>
    <lineage>
        <taxon>Eukaryota</taxon>
        <taxon>Viridiplantae</taxon>
        <taxon>Streptophyta</taxon>
        <taxon>Embryophyta</taxon>
        <taxon>Tracheophyta</taxon>
        <taxon>Spermatophyta</taxon>
        <taxon>Magnoliopsida</taxon>
        <taxon>eudicotyledons</taxon>
        <taxon>Gunneridae</taxon>
        <taxon>Pentapetalae</taxon>
        <taxon>rosids</taxon>
        <taxon>fabids</taxon>
        <taxon>Malpighiales</taxon>
        <taxon>Salicaceae</taxon>
        <taxon>Saliceae</taxon>
        <taxon>Salix</taxon>
    </lineage>
</organism>
<protein>
    <submittedName>
        <fullName evidence="1">Uncharacterized protein</fullName>
    </submittedName>
</protein>
<reference evidence="1" key="2">
    <citation type="journal article" date="2023" name="Int. J. Mol. Sci.">
        <title>De Novo Assembly and Annotation of 11 Diverse Shrub Willow (Salix) Genomes Reveals Novel Gene Organization in Sex-Linked Regions.</title>
        <authorList>
            <person name="Hyden B."/>
            <person name="Feng K."/>
            <person name="Yates T.B."/>
            <person name="Jawdy S."/>
            <person name="Cereghino C."/>
            <person name="Smart L.B."/>
            <person name="Muchero W."/>
        </authorList>
    </citation>
    <scope>NUCLEOTIDE SEQUENCE</scope>
    <source>
        <tissue evidence="1">Shoot tip</tissue>
    </source>
</reference>
<dbReference type="Proteomes" id="UP001141253">
    <property type="component" value="Chromosome 6"/>
</dbReference>
<keyword evidence="2" id="KW-1185">Reference proteome</keyword>
<evidence type="ECO:0000313" key="2">
    <source>
        <dbReference type="Proteomes" id="UP001141253"/>
    </source>
</evidence>
<dbReference type="PANTHER" id="PTHR36886">
    <property type="entry name" value="PROTEIN FRIGIDA-ESSENTIAL 1"/>
    <property type="match status" value="1"/>
</dbReference>
<reference evidence="1" key="1">
    <citation type="submission" date="2022-10" db="EMBL/GenBank/DDBJ databases">
        <authorList>
            <person name="Hyden B.L."/>
            <person name="Feng K."/>
            <person name="Yates T."/>
            <person name="Jawdy S."/>
            <person name="Smart L.B."/>
            <person name="Muchero W."/>
        </authorList>
    </citation>
    <scope>NUCLEOTIDE SEQUENCE</scope>
    <source>
        <tissue evidence="1">Shoot tip</tissue>
    </source>
</reference>
<sequence length="115" mass="13271">MKNNQIPKSKAKIDHYIDSSQQKLTKLVMGYVDKYAKGFLVFCEVCICQKKNILSPFATEIIERSFSRTGAEAFSRAHSQQTSRMLMLSVLRVESFSRIGLLWTVRLMTLLNYKN</sequence>
<proteinExistence type="predicted"/>
<comment type="caution">
    <text evidence="1">The sequence shown here is derived from an EMBL/GenBank/DDBJ whole genome shotgun (WGS) entry which is preliminary data.</text>
</comment>
<dbReference type="EMBL" id="JAPFFI010000009">
    <property type="protein sequence ID" value="KAJ6382685.1"/>
    <property type="molecule type" value="Genomic_DNA"/>
</dbReference>
<dbReference type="PANTHER" id="PTHR36886:SF7">
    <property type="entry name" value="EXPRESSED PROTEIN"/>
    <property type="match status" value="1"/>
</dbReference>
<evidence type="ECO:0000313" key="1">
    <source>
        <dbReference type="EMBL" id="KAJ6382685.1"/>
    </source>
</evidence>
<dbReference type="InterPro" id="IPR052650">
    <property type="entry name" value="Zinc_finger_CCCH"/>
</dbReference>
<gene>
    <name evidence="1" type="ORF">OIU77_031173</name>
</gene>
<name>A0ABQ9BEX2_9ROSI</name>
<accession>A0ABQ9BEX2</accession>